<dbReference type="PANTHER" id="PTHR42932:SF3">
    <property type="entry name" value="DNA PROTECTION DURING STARVATION PROTEIN"/>
    <property type="match status" value="1"/>
</dbReference>
<dbReference type="SUPFAM" id="SSF47240">
    <property type="entry name" value="Ferritin-like"/>
    <property type="match status" value="1"/>
</dbReference>
<dbReference type="RefSeq" id="WP_227306579.1">
    <property type="nucleotide sequence ID" value="NZ_JAESVA010000002.1"/>
</dbReference>
<gene>
    <name evidence="4" type="primary">dps</name>
    <name evidence="4" type="synonym">pexB</name>
    <name evidence="4" type="ORF">ACELLULO517_06950</name>
</gene>
<dbReference type="Pfam" id="PF00210">
    <property type="entry name" value="Ferritin"/>
    <property type="match status" value="1"/>
</dbReference>
<dbReference type="InterPro" id="IPR008331">
    <property type="entry name" value="Ferritin_DPS_dom"/>
</dbReference>
<proteinExistence type="inferred from homology"/>
<evidence type="ECO:0000256" key="1">
    <source>
        <dbReference type="ARBA" id="ARBA00009497"/>
    </source>
</evidence>
<evidence type="ECO:0000313" key="5">
    <source>
        <dbReference type="Proteomes" id="UP000721844"/>
    </source>
</evidence>
<dbReference type="PANTHER" id="PTHR42932">
    <property type="entry name" value="GENERAL STRESS PROTEIN 20U"/>
    <property type="match status" value="1"/>
</dbReference>
<dbReference type="PROSITE" id="PS00819">
    <property type="entry name" value="DPS_2"/>
    <property type="match status" value="1"/>
</dbReference>
<dbReference type="Proteomes" id="UP000721844">
    <property type="component" value="Unassembled WGS sequence"/>
</dbReference>
<dbReference type="PIRSF" id="PIRSF005900">
    <property type="entry name" value="Dps"/>
    <property type="match status" value="1"/>
</dbReference>
<dbReference type="AlphaFoldDB" id="A0A963YZB3"/>
<comment type="caution">
    <text evidence="4">The sequence shown here is derived from an EMBL/GenBank/DDBJ whole genome shotgun (WGS) entry which is preliminary data.</text>
</comment>
<dbReference type="Gene3D" id="1.20.1260.10">
    <property type="match status" value="1"/>
</dbReference>
<accession>A0A963YZB3</accession>
<dbReference type="GO" id="GO:0016722">
    <property type="term" value="F:oxidoreductase activity, acting on metal ions"/>
    <property type="evidence" value="ECO:0007669"/>
    <property type="project" value="InterPro"/>
</dbReference>
<organism evidence="4 5">
    <name type="scientific">Acidisoma cellulosilyticum</name>
    <dbReference type="NCBI Taxonomy" id="2802395"/>
    <lineage>
        <taxon>Bacteria</taxon>
        <taxon>Pseudomonadati</taxon>
        <taxon>Pseudomonadota</taxon>
        <taxon>Alphaproteobacteria</taxon>
        <taxon>Acetobacterales</taxon>
        <taxon>Acidocellaceae</taxon>
        <taxon>Acidisoma</taxon>
    </lineage>
</organism>
<dbReference type="InterPro" id="IPR009078">
    <property type="entry name" value="Ferritin-like_SF"/>
</dbReference>
<reference evidence="4 5" key="1">
    <citation type="journal article" date="2021" name="Microorganisms">
        <title>Acidisoma silvae sp. nov. and Acidisomacellulosilytica sp. nov., Two Acidophilic Bacteria Isolated from Decaying Wood, Hydrolyzing Cellulose and Producing Poly-3-hydroxybutyrate.</title>
        <authorList>
            <person name="Mieszkin S."/>
            <person name="Pouder E."/>
            <person name="Uroz S."/>
            <person name="Simon-Colin C."/>
            <person name="Alain K."/>
        </authorList>
    </citation>
    <scope>NUCLEOTIDE SEQUENCE [LARGE SCALE GENOMIC DNA]</scope>
    <source>
        <strain evidence="4 5">HW T5.17</strain>
    </source>
</reference>
<feature type="domain" description="Ferritin/DPS" evidence="3">
    <location>
        <begin position="25"/>
        <end position="164"/>
    </location>
</feature>
<keyword evidence="5" id="KW-1185">Reference proteome</keyword>
<dbReference type="PRINTS" id="PR01346">
    <property type="entry name" value="HELNAPAPROT"/>
</dbReference>
<evidence type="ECO:0000313" key="4">
    <source>
        <dbReference type="EMBL" id="MCB8879967.1"/>
    </source>
</evidence>
<dbReference type="InterPro" id="IPR023188">
    <property type="entry name" value="DPS_DNA-bd_CS"/>
</dbReference>
<dbReference type="GO" id="GO:0008199">
    <property type="term" value="F:ferric iron binding"/>
    <property type="evidence" value="ECO:0007669"/>
    <property type="project" value="InterPro"/>
</dbReference>
<dbReference type="InterPro" id="IPR012347">
    <property type="entry name" value="Ferritin-like"/>
</dbReference>
<dbReference type="InterPro" id="IPR002177">
    <property type="entry name" value="DPS_DNA-bd"/>
</dbReference>
<comment type="similarity">
    <text evidence="1 2">Belongs to the Dps family.</text>
</comment>
<evidence type="ECO:0000256" key="2">
    <source>
        <dbReference type="RuleBase" id="RU003875"/>
    </source>
</evidence>
<sequence length="167" mass="18359">MAAKPMHNHKTHNDLESNAKTVAISILNARLADMIDLALITKQAHWNLKGPRFIMIHEMLDGFRDQIDEHVDTVAERVVQLGGTALGTTQVVDAQSTVPAYPTNIYKVEDHLAALIERYGLVANATRKAIDETADAGDANTADIFTAASRDMDKALWFLEAHTQEPA</sequence>
<dbReference type="CDD" id="cd01043">
    <property type="entry name" value="DPS"/>
    <property type="match status" value="1"/>
</dbReference>
<protein>
    <submittedName>
        <fullName evidence="4">DNA starvation/stationary phase protection protein Dps</fullName>
    </submittedName>
</protein>
<evidence type="ECO:0000259" key="3">
    <source>
        <dbReference type="Pfam" id="PF00210"/>
    </source>
</evidence>
<dbReference type="EMBL" id="JAESVA010000002">
    <property type="protein sequence ID" value="MCB8879967.1"/>
    <property type="molecule type" value="Genomic_DNA"/>
</dbReference>
<dbReference type="NCBIfam" id="NF006975">
    <property type="entry name" value="PRK09448.1"/>
    <property type="match status" value="1"/>
</dbReference>
<name>A0A963YZB3_9PROT</name>